<feature type="non-terminal residue" evidence="1">
    <location>
        <position position="1"/>
    </location>
</feature>
<dbReference type="AlphaFoldDB" id="A0A0F9A1A9"/>
<dbReference type="EMBL" id="LAZR01044996">
    <property type="protein sequence ID" value="KKL00930.1"/>
    <property type="molecule type" value="Genomic_DNA"/>
</dbReference>
<proteinExistence type="predicted"/>
<gene>
    <name evidence="1" type="ORF">LCGC14_2627820</name>
</gene>
<name>A0A0F9A1A9_9ZZZZ</name>
<protein>
    <submittedName>
        <fullName evidence="1">Uncharacterized protein</fullName>
    </submittedName>
</protein>
<dbReference type="SUPFAM" id="SSF53649">
    <property type="entry name" value="Alkaline phosphatase-like"/>
    <property type="match status" value="1"/>
</dbReference>
<sequence length="206" mass="23101">LKFNHSMRLGTLNKGLRSIRDLLLAHLSPQVVHNIIKILPQGVADRINTSGEAKDDAFNLYHNVDWSNTRAYAVGTASGGIYIVGQDKEVVRDEIISKLSLEGFRSFKKEEVYWGQYANLAPDIAIEWGSSKYYPRAFGDSIWMDYAISGYHIPQGMFMAYGQNIEPKGMISTSSIYDVTPTILELMNVPLPNDLDGRVLSEIIRS</sequence>
<evidence type="ECO:0000313" key="1">
    <source>
        <dbReference type="EMBL" id="KKL00930.1"/>
    </source>
</evidence>
<accession>A0A0F9A1A9</accession>
<organism evidence="1">
    <name type="scientific">marine sediment metagenome</name>
    <dbReference type="NCBI Taxonomy" id="412755"/>
    <lineage>
        <taxon>unclassified sequences</taxon>
        <taxon>metagenomes</taxon>
        <taxon>ecological metagenomes</taxon>
    </lineage>
</organism>
<comment type="caution">
    <text evidence="1">The sequence shown here is derived from an EMBL/GenBank/DDBJ whole genome shotgun (WGS) entry which is preliminary data.</text>
</comment>
<dbReference type="InterPro" id="IPR017850">
    <property type="entry name" value="Alkaline_phosphatase_core_sf"/>
</dbReference>
<reference evidence="1" key="1">
    <citation type="journal article" date="2015" name="Nature">
        <title>Complex archaea that bridge the gap between prokaryotes and eukaryotes.</title>
        <authorList>
            <person name="Spang A."/>
            <person name="Saw J.H."/>
            <person name="Jorgensen S.L."/>
            <person name="Zaremba-Niedzwiedzka K."/>
            <person name="Martijn J."/>
            <person name="Lind A.E."/>
            <person name="van Eijk R."/>
            <person name="Schleper C."/>
            <person name="Guy L."/>
            <person name="Ettema T.J."/>
        </authorList>
    </citation>
    <scope>NUCLEOTIDE SEQUENCE</scope>
</reference>
<dbReference type="Gene3D" id="3.40.720.10">
    <property type="entry name" value="Alkaline Phosphatase, subunit A"/>
    <property type="match status" value="1"/>
</dbReference>